<dbReference type="PROSITE" id="PS51186">
    <property type="entry name" value="GNAT"/>
    <property type="match status" value="1"/>
</dbReference>
<accession>A0AAW8UMS6</accession>
<dbReference type="Proteomes" id="UP001268896">
    <property type="component" value="Unassembled WGS sequence"/>
</dbReference>
<dbReference type="PANTHER" id="PTHR10908">
    <property type="entry name" value="SEROTONIN N-ACETYLTRANSFERASE"/>
    <property type="match status" value="1"/>
</dbReference>
<dbReference type="InterPro" id="IPR000182">
    <property type="entry name" value="GNAT_dom"/>
</dbReference>
<dbReference type="InterPro" id="IPR016181">
    <property type="entry name" value="Acyl_CoA_acyltransferase"/>
</dbReference>
<gene>
    <name evidence="4" type="ORF">P7I32_08570</name>
</gene>
<dbReference type="CDD" id="cd04301">
    <property type="entry name" value="NAT_SF"/>
    <property type="match status" value="1"/>
</dbReference>
<dbReference type="PANTHER" id="PTHR10908:SF0">
    <property type="entry name" value="SEROTONIN N-ACETYLTRANSFERASE"/>
    <property type="match status" value="1"/>
</dbReference>
<feature type="domain" description="N-acetyltransferase" evidence="3">
    <location>
        <begin position="3"/>
        <end position="164"/>
    </location>
</feature>
<name>A0AAW8UMS6_ENTCA</name>
<comment type="caution">
    <text evidence="4">The sequence shown here is derived from an EMBL/GenBank/DDBJ whole genome shotgun (WGS) entry which is preliminary data.</text>
</comment>
<evidence type="ECO:0000313" key="5">
    <source>
        <dbReference type="Proteomes" id="UP001268896"/>
    </source>
</evidence>
<dbReference type="Pfam" id="PF00583">
    <property type="entry name" value="Acetyltransf_1"/>
    <property type="match status" value="1"/>
</dbReference>
<evidence type="ECO:0000256" key="1">
    <source>
        <dbReference type="ARBA" id="ARBA00022679"/>
    </source>
</evidence>
<evidence type="ECO:0000313" key="4">
    <source>
        <dbReference type="EMBL" id="MDT2964663.1"/>
    </source>
</evidence>
<dbReference type="Gene3D" id="3.40.630.30">
    <property type="match status" value="1"/>
</dbReference>
<dbReference type="InterPro" id="IPR051635">
    <property type="entry name" value="SNAT-like"/>
</dbReference>
<dbReference type="RefSeq" id="WP_074933957.1">
    <property type="nucleotide sequence ID" value="NZ_CABGJK010000008.1"/>
</dbReference>
<protein>
    <submittedName>
        <fullName evidence="4">GNAT family N-acetyltransferase</fullName>
    </submittedName>
</protein>
<keyword evidence="1" id="KW-0808">Transferase</keyword>
<evidence type="ECO:0000259" key="3">
    <source>
        <dbReference type="PROSITE" id="PS51186"/>
    </source>
</evidence>
<dbReference type="AlphaFoldDB" id="A0AAW8UMS6"/>
<dbReference type="EMBL" id="JARQDV010000004">
    <property type="protein sequence ID" value="MDT2964663.1"/>
    <property type="molecule type" value="Genomic_DNA"/>
</dbReference>
<dbReference type="GO" id="GO:0008080">
    <property type="term" value="F:N-acetyltransferase activity"/>
    <property type="evidence" value="ECO:0007669"/>
    <property type="project" value="UniProtKB-ARBA"/>
</dbReference>
<reference evidence="4" key="1">
    <citation type="submission" date="2023-03" db="EMBL/GenBank/DDBJ databases">
        <authorList>
            <person name="Shen W."/>
            <person name="Cai J."/>
        </authorList>
    </citation>
    <scope>NUCLEOTIDE SEQUENCE</scope>
    <source>
        <strain evidence="4">K72-2</strain>
    </source>
</reference>
<evidence type="ECO:0000256" key="2">
    <source>
        <dbReference type="ARBA" id="ARBA00023315"/>
    </source>
</evidence>
<proteinExistence type="predicted"/>
<sequence length="170" mass="19208">MNVFFRPPKEEDIDRIMQIENAGFTADEAASKTAMMNRIHTISDSFIVAINEKNCPIGYVVGPIISKRYLSDDLFESTCPNQPFGGYQSILSLAVAPDYRNCQIGSKLLSVLEEQCRLQNRKGITLTCLESLIPYYKKHGYQLEGLSDSQHANVAWYNMVLELDDTPSEF</sequence>
<organism evidence="4 5">
    <name type="scientific">Enterococcus casseliflavus</name>
    <name type="common">Enterococcus flavescens</name>
    <dbReference type="NCBI Taxonomy" id="37734"/>
    <lineage>
        <taxon>Bacteria</taxon>
        <taxon>Bacillati</taxon>
        <taxon>Bacillota</taxon>
        <taxon>Bacilli</taxon>
        <taxon>Lactobacillales</taxon>
        <taxon>Enterococcaceae</taxon>
        <taxon>Enterococcus</taxon>
    </lineage>
</organism>
<dbReference type="SUPFAM" id="SSF55729">
    <property type="entry name" value="Acyl-CoA N-acyltransferases (Nat)"/>
    <property type="match status" value="1"/>
</dbReference>
<keyword evidence="2" id="KW-0012">Acyltransferase</keyword>